<proteinExistence type="predicted"/>
<dbReference type="AlphaFoldDB" id="A0A381R4X4"/>
<feature type="region of interest" description="Disordered" evidence="1">
    <location>
        <begin position="73"/>
        <end position="92"/>
    </location>
</feature>
<sequence>MLFALQDKVAAKLSVDPNVDNLLDSTDLFDQWEAVLPDAEYPIFIMAVLNNIRSDVVIDTILNSVLDNAVTPDRSVSARDTGSVKNNDHPFS</sequence>
<organism evidence="2">
    <name type="scientific">marine metagenome</name>
    <dbReference type="NCBI Taxonomy" id="408172"/>
    <lineage>
        <taxon>unclassified sequences</taxon>
        <taxon>metagenomes</taxon>
        <taxon>ecological metagenomes</taxon>
    </lineage>
</organism>
<evidence type="ECO:0000256" key="1">
    <source>
        <dbReference type="SAM" id="MobiDB-lite"/>
    </source>
</evidence>
<reference evidence="2" key="1">
    <citation type="submission" date="2018-05" db="EMBL/GenBank/DDBJ databases">
        <authorList>
            <person name="Lanie J.A."/>
            <person name="Ng W.-L."/>
            <person name="Kazmierczak K.M."/>
            <person name="Andrzejewski T.M."/>
            <person name="Davidsen T.M."/>
            <person name="Wayne K.J."/>
            <person name="Tettelin H."/>
            <person name="Glass J.I."/>
            <person name="Rusch D."/>
            <person name="Podicherti R."/>
            <person name="Tsui H.-C.T."/>
            <person name="Winkler M.E."/>
        </authorList>
    </citation>
    <scope>NUCLEOTIDE SEQUENCE</scope>
</reference>
<name>A0A381R4X4_9ZZZZ</name>
<gene>
    <name evidence="2" type="ORF">METZ01_LOCUS38762</name>
</gene>
<accession>A0A381R4X4</accession>
<evidence type="ECO:0000313" key="2">
    <source>
        <dbReference type="EMBL" id="SUZ85908.1"/>
    </source>
</evidence>
<protein>
    <submittedName>
        <fullName evidence="2">Uncharacterized protein</fullName>
    </submittedName>
</protein>
<dbReference type="EMBL" id="UINC01001657">
    <property type="protein sequence ID" value="SUZ85908.1"/>
    <property type="molecule type" value="Genomic_DNA"/>
</dbReference>